<reference evidence="1 2" key="1">
    <citation type="submission" date="2019-12" db="EMBL/GenBank/DDBJ databases">
        <authorList>
            <person name="Alioto T."/>
            <person name="Alioto T."/>
            <person name="Gomez Garrido J."/>
        </authorList>
    </citation>
    <scope>NUCLEOTIDE SEQUENCE [LARGE SCALE GENOMIC DNA]</scope>
</reference>
<dbReference type="Gramene" id="OE9A028203T1">
    <property type="protein sequence ID" value="OE9A028203C1"/>
    <property type="gene ID" value="OE9A028203"/>
</dbReference>
<comment type="caution">
    <text evidence="1">The sequence shown here is derived from an EMBL/GenBank/DDBJ whole genome shotgun (WGS) entry which is preliminary data.</text>
</comment>
<name>A0A8S0QZM5_OLEEU</name>
<protein>
    <submittedName>
        <fullName evidence="1">Uncharacterized protein</fullName>
    </submittedName>
</protein>
<accession>A0A8S0QZM5</accession>
<sequence>MIDEPLKKLIETEPISAIKIIEPEEVAEEKDGLLKRYDRAGARNAGSVAGLLCKCPNGHKEAELELVVEQLTSANKDLTTKVHLCRSEVNAPMKRVEISNNLQKISSTALEATNKKKAKLKAKVKELTTEVADLKL</sequence>
<proteinExistence type="predicted"/>
<evidence type="ECO:0000313" key="2">
    <source>
        <dbReference type="Proteomes" id="UP000594638"/>
    </source>
</evidence>
<keyword evidence="2" id="KW-1185">Reference proteome</keyword>
<evidence type="ECO:0000313" key="1">
    <source>
        <dbReference type="EMBL" id="CAA2971351.1"/>
    </source>
</evidence>
<gene>
    <name evidence="1" type="ORF">OLEA9_A028203</name>
</gene>
<organism evidence="1 2">
    <name type="scientific">Olea europaea subsp. europaea</name>
    <dbReference type="NCBI Taxonomy" id="158383"/>
    <lineage>
        <taxon>Eukaryota</taxon>
        <taxon>Viridiplantae</taxon>
        <taxon>Streptophyta</taxon>
        <taxon>Embryophyta</taxon>
        <taxon>Tracheophyta</taxon>
        <taxon>Spermatophyta</taxon>
        <taxon>Magnoliopsida</taxon>
        <taxon>eudicotyledons</taxon>
        <taxon>Gunneridae</taxon>
        <taxon>Pentapetalae</taxon>
        <taxon>asterids</taxon>
        <taxon>lamiids</taxon>
        <taxon>Lamiales</taxon>
        <taxon>Oleaceae</taxon>
        <taxon>Oleeae</taxon>
        <taxon>Olea</taxon>
    </lineage>
</organism>
<dbReference type="EMBL" id="CACTIH010002008">
    <property type="protein sequence ID" value="CAA2971351.1"/>
    <property type="molecule type" value="Genomic_DNA"/>
</dbReference>
<dbReference type="AlphaFoldDB" id="A0A8S0QZM5"/>
<dbReference type="Proteomes" id="UP000594638">
    <property type="component" value="Unassembled WGS sequence"/>
</dbReference>